<dbReference type="PATRIC" id="fig|1121290.3.peg.796"/>
<evidence type="ECO:0000313" key="9">
    <source>
        <dbReference type="Proteomes" id="UP000175744"/>
    </source>
</evidence>
<reference evidence="8 9" key="1">
    <citation type="submission" date="2016-06" db="EMBL/GenBank/DDBJ databases">
        <title>Genome sequence of Clostridium acetireducens DSM 10703.</title>
        <authorList>
            <person name="Poehlein A."/>
            <person name="Fluechter S."/>
            <person name="Duerre P."/>
            <person name="Daniel R."/>
        </authorList>
    </citation>
    <scope>NUCLEOTIDE SEQUENCE [LARGE SCALE GENOMIC DNA]</scope>
    <source>
        <strain evidence="8 9">DSM 10703</strain>
    </source>
</reference>
<protein>
    <recommendedName>
        <fullName evidence="3 6">Flagellar basal body rod protein FlgB</fullName>
    </recommendedName>
</protein>
<dbReference type="Proteomes" id="UP000175744">
    <property type="component" value="Unassembled WGS sequence"/>
</dbReference>
<proteinExistence type="inferred from homology"/>
<keyword evidence="8" id="KW-0966">Cell projection</keyword>
<comment type="function">
    <text evidence="5 6">Structural component of flagellum, the bacterial motility apparatus. Part of the rod structure of flagellar basal body.</text>
</comment>
<dbReference type="GO" id="GO:0071978">
    <property type="term" value="P:bacterial-type flagellum-dependent swarming motility"/>
    <property type="evidence" value="ECO:0007669"/>
    <property type="project" value="TreeGrafter"/>
</dbReference>
<keyword evidence="8" id="KW-0969">Cilium</keyword>
<dbReference type="NCBIfam" id="TIGR01396">
    <property type="entry name" value="FlgB"/>
    <property type="match status" value="1"/>
</dbReference>
<comment type="similarity">
    <text evidence="2 6">Belongs to the flagella basal body rod proteins family.</text>
</comment>
<dbReference type="OrthoDB" id="9792068at2"/>
<feature type="domain" description="Flagellar basal body rod protein N-terminal" evidence="7">
    <location>
        <begin position="14"/>
        <end position="38"/>
    </location>
</feature>
<dbReference type="GO" id="GO:0030694">
    <property type="term" value="C:bacterial-type flagellum basal body, rod"/>
    <property type="evidence" value="ECO:0007669"/>
    <property type="project" value="InterPro"/>
</dbReference>
<evidence type="ECO:0000256" key="2">
    <source>
        <dbReference type="ARBA" id="ARBA00009677"/>
    </source>
</evidence>
<evidence type="ECO:0000256" key="6">
    <source>
        <dbReference type="PIRNR" id="PIRNR002889"/>
    </source>
</evidence>
<comment type="subunit">
    <text evidence="6">The basal body constitutes a major portion of the flagellar organelle and consists of a number of rings mounted on a central rod.</text>
</comment>
<name>A0A1E8F073_9CLOT</name>
<evidence type="ECO:0000256" key="5">
    <source>
        <dbReference type="ARBA" id="ARBA00024934"/>
    </source>
</evidence>
<dbReference type="Pfam" id="PF00460">
    <property type="entry name" value="Flg_bb_rod"/>
    <property type="match status" value="1"/>
</dbReference>
<evidence type="ECO:0000256" key="1">
    <source>
        <dbReference type="ARBA" id="ARBA00004117"/>
    </source>
</evidence>
<dbReference type="InterPro" id="IPR006300">
    <property type="entry name" value="FlgB"/>
</dbReference>
<comment type="caution">
    <text evidence="8">The sequence shown here is derived from an EMBL/GenBank/DDBJ whole genome shotgun (WGS) entry which is preliminary data.</text>
</comment>
<keyword evidence="8" id="KW-0282">Flagellum</keyword>
<dbReference type="InterPro" id="IPR019776">
    <property type="entry name" value="Flagellar_basal_body_rod_CS"/>
</dbReference>
<dbReference type="PROSITE" id="PS00588">
    <property type="entry name" value="FLAGELLA_BB_ROD"/>
    <property type="match status" value="1"/>
</dbReference>
<dbReference type="PANTHER" id="PTHR30435">
    <property type="entry name" value="FLAGELLAR PROTEIN"/>
    <property type="match status" value="1"/>
</dbReference>
<evidence type="ECO:0000256" key="3">
    <source>
        <dbReference type="ARBA" id="ARBA00014376"/>
    </source>
</evidence>
<keyword evidence="9" id="KW-1185">Reference proteome</keyword>
<dbReference type="NCBIfam" id="NF009266">
    <property type="entry name" value="PRK12623.1"/>
    <property type="match status" value="1"/>
</dbReference>
<dbReference type="PIRSF" id="PIRSF002889">
    <property type="entry name" value="Rod_FlgB"/>
    <property type="match status" value="1"/>
</dbReference>
<evidence type="ECO:0000259" key="7">
    <source>
        <dbReference type="Pfam" id="PF00460"/>
    </source>
</evidence>
<sequence length="128" mass="14641">MYNSKINYNLIKRALDASELRKKVISNNIANINTKGYKKSYVTFEETLNKSIYELELKSTNEKHMQYGTNYGEINVKKDKTSSMRLDGNNVDIDVEATNEAANTLMYNALISQANNRLSTTKYIINGR</sequence>
<dbReference type="EMBL" id="LZFO01000008">
    <property type="protein sequence ID" value="OFI06801.1"/>
    <property type="molecule type" value="Genomic_DNA"/>
</dbReference>
<comment type="subcellular location">
    <subcellularLocation>
        <location evidence="1 6">Bacterial flagellum basal body</location>
    </subcellularLocation>
</comment>
<evidence type="ECO:0000313" key="8">
    <source>
        <dbReference type="EMBL" id="OFI06801.1"/>
    </source>
</evidence>
<evidence type="ECO:0000256" key="4">
    <source>
        <dbReference type="ARBA" id="ARBA00023143"/>
    </source>
</evidence>
<dbReference type="InterPro" id="IPR001444">
    <property type="entry name" value="Flag_bb_rod_N"/>
</dbReference>
<dbReference type="PANTHER" id="PTHR30435:SF12">
    <property type="entry name" value="FLAGELLAR BASAL BODY ROD PROTEIN FLGB"/>
    <property type="match status" value="1"/>
</dbReference>
<keyword evidence="4 6" id="KW-0975">Bacterial flagellum</keyword>
<dbReference type="STRING" id="1121290.CLAOCE_07840"/>
<organism evidence="8 9">
    <name type="scientific">Clostridium acetireducens DSM 10703</name>
    <dbReference type="NCBI Taxonomy" id="1121290"/>
    <lineage>
        <taxon>Bacteria</taxon>
        <taxon>Bacillati</taxon>
        <taxon>Bacillota</taxon>
        <taxon>Clostridia</taxon>
        <taxon>Eubacteriales</taxon>
        <taxon>Clostridiaceae</taxon>
        <taxon>Clostridium</taxon>
    </lineage>
</organism>
<accession>A0A1E8F073</accession>
<dbReference type="AlphaFoldDB" id="A0A1E8F073"/>
<dbReference type="RefSeq" id="WP_070109738.1">
    <property type="nucleotide sequence ID" value="NZ_LZFO01000008.1"/>
</dbReference>
<gene>
    <name evidence="8" type="primary">flgB</name>
    <name evidence="8" type="ORF">CLOACE_07840</name>
</gene>